<sequence length="1307" mass="153500">MLTQILIFPIFISLACFSMNEKLLYVITQNETIRLNLSQVFIGNNIVYSTIQTDFDIIQPFDEYDKLELPEQTYPISFKPLLNTNKKWLNQFAYMAENFISVNITYSNPQINLNTPQFRTVLYIEKQDLSLNCFDFDYFKDDSFIIVCQKETQNLVYIHNKNGELLNQIELENFLNVKSIQITNTLKYFYKLESNQSQSVLSIYKWNEDYTKLDLKSQINNSTVHLLFPQKESISLKINQYKILKNNEIYFLDQTLGLFKYESNQATAIKADKIISFDIDEENGFLIFLQTQKIIVYQHQHYIQTISLDFNVDEKGKVHISGQYIILHNTGYFSSYSIYSGYLLQKINSEGIITYLCSQHYLLTLSNEYSHFYLLNNGYLLLNTDDSETINTYQQFTIQGKDIHGSCNTSITLQTIQENQETLISDHENKSITIGSPFHQQELQLMISGPNQNYVCISDCSIQQISNYPFNIQFKDSIIYQDVVKIDNIYYYLLQQFQNTQQLHINKCEIQTQLICTIQSAMQIKINLNEDNFQSQLIDKILYFVVLETQKTVSLQTANSTIKQLVLEKSVKQVLFDHSSLYLVFDNQIRFYQNIIKSDDYILIDESFFNMCSYNINFEPQRLYINSKRDTMLINNKNSLLITNLFTDFYIKYYLNLEISETDFLAISDQTFILIKDNIIFEYNFYQEVYLIHKIPTYSQQLFQPINAKCINNYLLIQTEQQEILVYQFNTQAHNSLKFQISISTTNIKIQKQKIIISPFVSNKQLFVILYQNEFILKQIHQNPIISYQFEQQNNRYIQEMTAIIQVHNKKQSLEIHQSIKQINTFTQIELLEKELKDKNKLHLHKYELKIPMIHKWYEGQVIDFIAESEIKDVVTIQNLIEKTDDQLSNGLQFNNLISLNNVTQLLQGAQSFMLLDSQFELTSLINLDVKPQFTCTYTFQDNVFYYTLCNSLTESYLHITKVDDGFPLGFLYQFEGLTKKIGCINKKIVFLTGNTLRIGDIVIENGQFSIKNIIQINEIYLKLQSLFHTVDFDIIQSEGDEFIVQLLDKTGLVGILRGIYKENNYVVFNIKTFDTKYLIKKNNYSILSDTSFIFIKTLYHSKNFIQNLRFLILTNNAGSYGIRIVYDDESNPFLEFMIIQYGFWETQRFDIGNNIISISYKNENKVLIGVYKINFNIKSVEFEQLKIVSGLQIEQSQQDPVFFFLKGNNLMVDTQNQIFLQYCINDYVYFVVKGAQDRQHINITGRNDFTSESLNYIINYHIEEESSNTWWIVLVSVCGGAILIAFFFYLYKRMHPVKSVSSILLE</sequence>
<dbReference type="GeneID" id="5011058"/>
<evidence type="ECO:0000256" key="1">
    <source>
        <dbReference type="SAM" id="Phobius"/>
    </source>
</evidence>
<protein>
    <recommendedName>
        <fullName evidence="5">Transmembrane protein</fullName>
    </recommendedName>
</protein>
<gene>
    <name evidence="3" type="ORF">GSPATT00028911001</name>
</gene>
<feature type="transmembrane region" description="Helical" evidence="1">
    <location>
        <begin position="1271"/>
        <end position="1292"/>
    </location>
</feature>
<dbReference type="InParanoid" id="A0BH59"/>
<keyword evidence="4" id="KW-1185">Reference proteome</keyword>
<feature type="chain" id="PRO_5002622581" description="Transmembrane protein" evidence="2">
    <location>
        <begin position="18"/>
        <end position="1307"/>
    </location>
</feature>
<keyword evidence="1" id="KW-0812">Transmembrane</keyword>
<keyword evidence="1" id="KW-0472">Membrane</keyword>
<evidence type="ECO:0000256" key="2">
    <source>
        <dbReference type="SAM" id="SignalP"/>
    </source>
</evidence>
<dbReference type="OrthoDB" id="295799at2759"/>
<dbReference type="OMA" id="RQHINIT"/>
<dbReference type="HOGENOM" id="CLU_261039_0_0_1"/>
<dbReference type="RefSeq" id="XP_001425274.1">
    <property type="nucleotide sequence ID" value="XM_001425237.1"/>
</dbReference>
<evidence type="ECO:0000313" key="4">
    <source>
        <dbReference type="Proteomes" id="UP000000600"/>
    </source>
</evidence>
<evidence type="ECO:0000313" key="3">
    <source>
        <dbReference type="EMBL" id="CAK57876.1"/>
    </source>
</evidence>
<proteinExistence type="predicted"/>
<dbReference type="Proteomes" id="UP000000600">
    <property type="component" value="Unassembled WGS sequence"/>
</dbReference>
<organism evidence="3 4">
    <name type="scientific">Paramecium tetraurelia</name>
    <dbReference type="NCBI Taxonomy" id="5888"/>
    <lineage>
        <taxon>Eukaryota</taxon>
        <taxon>Sar</taxon>
        <taxon>Alveolata</taxon>
        <taxon>Ciliophora</taxon>
        <taxon>Intramacronucleata</taxon>
        <taxon>Oligohymenophorea</taxon>
        <taxon>Peniculida</taxon>
        <taxon>Parameciidae</taxon>
        <taxon>Paramecium</taxon>
    </lineage>
</organism>
<name>A0BH59_PARTE</name>
<accession>A0BH59</accession>
<dbReference type="EMBL" id="CT867994">
    <property type="protein sequence ID" value="CAK57876.1"/>
    <property type="molecule type" value="Genomic_DNA"/>
</dbReference>
<dbReference type="KEGG" id="ptm:GSPATT00028911001"/>
<keyword evidence="2" id="KW-0732">Signal</keyword>
<evidence type="ECO:0008006" key="5">
    <source>
        <dbReference type="Google" id="ProtNLM"/>
    </source>
</evidence>
<reference evidence="3 4" key="1">
    <citation type="journal article" date="2006" name="Nature">
        <title>Global trends of whole-genome duplications revealed by the ciliate Paramecium tetraurelia.</title>
        <authorList>
            <consortium name="Genoscope"/>
            <person name="Aury J.-M."/>
            <person name="Jaillon O."/>
            <person name="Duret L."/>
            <person name="Noel B."/>
            <person name="Jubin C."/>
            <person name="Porcel B.M."/>
            <person name="Segurens B."/>
            <person name="Daubin V."/>
            <person name="Anthouard V."/>
            <person name="Aiach N."/>
            <person name="Arnaiz O."/>
            <person name="Billaut A."/>
            <person name="Beisson J."/>
            <person name="Blanc I."/>
            <person name="Bouhouche K."/>
            <person name="Camara F."/>
            <person name="Duharcourt S."/>
            <person name="Guigo R."/>
            <person name="Gogendeau D."/>
            <person name="Katinka M."/>
            <person name="Keller A.-M."/>
            <person name="Kissmehl R."/>
            <person name="Klotz C."/>
            <person name="Koll F."/>
            <person name="Le Moue A."/>
            <person name="Lepere C."/>
            <person name="Malinsky S."/>
            <person name="Nowacki M."/>
            <person name="Nowak J.K."/>
            <person name="Plattner H."/>
            <person name="Poulain J."/>
            <person name="Ruiz F."/>
            <person name="Serrano V."/>
            <person name="Zagulski M."/>
            <person name="Dessen P."/>
            <person name="Betermier M."/>
            <person name="Weissenbach J."/>
            <person name="Scarpelli C."/>
            <person name="Schachter V."/>
            <person name="Sperling L."/>
            <person name="Meyer E."/>
            <person name="Cohen J."/>
            <person name="Wincker P."/>
        </authorList>
    </citation>
    <scope>NUCLEOTIDE SEQUENCE [LARGE SCALE GENOMIC DNA]</scope>
    <source>
        <strain evidence="3 4">Stock d4-2</strain>
    </source>
</reference>
<feature type="signal peptide" evidence="2">
    <location>
        <begin position="1"/>
        <end position="17"/>
    </location>
</feature>
<keyword evidence="1" id="KW-1133">Transmembrane helix</keyword>